<keyword evidence="1" id="KW-0472">Membrane</keyword>
<dbReference type="RefSeq" id="WP_009602985.1">
    <property type="nucleotide sequence ID" value="NZ_AEIU01000099.1"/>
</dbReference>
<comment type="caution">
    <text evidence="2">The sequence shown here is derived from an EMBL/GenBank/DDBJ whole genome shotgun (WGS) entry which is preliminary data.</text>
</comment>
<sequence>MLKNKHITIALLIAPILSLIAYFATDRLVSEQPHSAQKGRSYKLVASSNCRYTSGLCDMKNGDFKIQFRALPTQDDHLQFILTSVFPLKGAKLSLVDQPEQNTAPIDMQPNNNQNMIWSITLPKPNAKQSRLRVAVQANDSVYYGETNTQFIEYQTLFSQP</sequence>
<keyword evidence="1" id="KW-1133">Transmembrane helix</keyword>
<dbReference type="eggNOG" id="ENOG5032U19">
    <property type="taxonomic scope" value="Bacteria"/>
</dbReference>
<proteinExistence type="predicted"/>
<reference evidence="2 3" key="1">
    <citation type="journal article" date="2012" name="Int. J. Syst. Evol. Microbiol.">
        <title>Vibrio caribbeanicus sp. nov., isolated from the marine sponge Scleritoderma cyanea.</title>
        <authorList>
            <person name="Hoffmann M."/>
            <person name="Monday S.R."/>
            <person name="Allard M.W."/>
            <person name="Strain E.A."/>
            <person name="Whittaker P."/>
            <person name="Naum M."/>
            <person name="McCarthy P.J."/>
            <person name="Lopez J.V."/>
            <person name="Fischer M."/>
            <person name="Brown E.W."/>
        </authorList>
    </citation>
    <scope>NUCLEOTIDE SEQUENCE [LARGE SCALE GENOMIC DNA]</scope>
    <source>
        <strain evidence="2 3">ATCC BAA-2122</strain>
    </source>
</reference>
<evidence type="ECO:0000313" key="3">
    <source>
        <dbReference type="Proteomes" id="UP000002943"/>
    </source>
</evidence>
<dbReference type="STRING" id="796620.VIBC2010_19620"/>
<dbReference type="OrthoDB" id="9793024at2"/>
<keyword evidence="3" id="KW-1185">Reference proteome</keyword>
<keyword evidence="1" id="KW-0812">Transmembrane</keyword>
<dbReference type="AlphaFoldDB" id="E3BP87"/>
<evidence type="ECO:0000313" key="2">
    <source>
        <dbReference type="EMBL" id="EFP95219.1"/>
    </source>
</evidence>
<gene>
    <name evidence="2" type="ORF">VIBC2010_19620</name>
</gene>
<accession>E3BP87</accession>
<organism evidence="2 3">
    <name type="scientific">Vibrio caribbeanicus ATCC BAA-2122</name>
    <dbReference type="NCBI Taxonomy" id="796620"/>
    <lineage>
        <taxon>Bacteria</taxon>
        <taxon>Pseudomonadati</taxon>
        <taxon>Pseudomonadota</taxon>
        <taxon>Gammaproteobacteria</taxon>
        <taxon>Vibrionales</taxon>
        <taxon>Vibrionaceae</taxon>
        <taxon>Vibrio</taxon>
    </lineage>
</organism>
<dbReference type="Proteomes" id="UP000002943">
    <property type="component" value="Unassembled WGS sequence"/>
</dbReference>
<dbReference type="EMBL" id="AEIU01000099">
    <property type="protein sequence ID" value="EFP95219.1"/>
    <property type="molecule type" value="Genomic_DNA"/>
</dbReference>
<protein>
    <submittedName>
        <fullName evidence="2">Uncharacterized protein</fullName>
    </submittedName>
</protein>
<evidence type="ECO:0000256" key="1">
    <source>
        <dbReference type="SAM" id="Phobius"/>
    </source>
</evidence>
<name>E3BP87_9VIBR</name>
<feature type="transmembrane region" description="Helical" evidence="1">
    <location>
        <begin position="7"/>
        <end position="25"/>
    </location>
</feature>